<organism evidence="1 2">
    <name type="scientific">Pseudotabrizicola alkalilacus</name>
    <dbReference type="NCBI Taxonomy" id="2305252"/>
    <lineage>
        <taxon>Bacteria</taxon>
        <taxon>Pseudomonadati</taxon>
        <taxon>Pseudomonadota</taxon>
        <taxon>Alphaproteobacteria</taxon>
        <taxon>Rhodobacterales</taxon>
        <taxon>Paracoccaceae</taxon>
        <taxon>Pseudotabrizicola</taxon>
    </lineage>
</organism>
<gene>
    <name evidence="1" type="ORF">D1012_10400</name>
</gene>
<dbReference type="Proteomes" id="UP000284547">
    <property type="component" value="Unassembled WGS sequence"/>
</dbReference>
<evidence type="ECO:0000313" key="2">
    <source>
        <dbReference type="Proteomes" id="UP000284547"/>
    </source>
</evidence>
<evidence type="ECO:0000313" key="1">
    <source>
        <dbReference type="EMBL" id="RGP37076.1"/>
    </source>
</evidence>
<name>A0A411Z1Y6_9RHOB</name>
<proteinExistence type="predicted"/>
<protein>
    <submittedName>
        <fullName evidence="1">Uncharacterized protein</fullName>
    </submittedName>
</protein>
<sequence>MSSLAPSIWGLPSLRQFLSDVEATVWDGGSVLLLDESTPSGVTEQLLQRFQDSYTANELSPAQGITPLLSIVDLVGCDKNLAAVVAADNHVVIVDGRKLPMADLAEWKVFLHRFSLARAPLEGGLAVLFLAPKGFSVEGQTRVEWAGRLKRIDAIIWAEFHVPSGRSTLFQDLAVNLATELCGWRLDLIADLVTQREEDIVHPYGWMSRNLDRASSFEGSFGTRTFSCPLHLSSSLQGKECDQRIWKAQLASIFPWIEEHRIRIVERYKKFLRIDDRLRQLKVFEVENIELGALTYQLRQHVPRNEFEHMEALASMRNDLAHRKPIDAQKFKRALEISDTLR</sequence>
<dbReference type="AlphaFoldDB" id="A0A411Z1Y6"/>
<comment type="caution">
    <text evidence="1">The sequence shown here is derived from an EMBL/GenBank/DDBJ whole genome shotgun (WGS) entry which is preliminary data.</text>
</comment>
<accession>A0A411Z1Y6</accession>
<dbReference type="EMBL" id="QWEY01000005">
    <property type="protein sequence ID" value="RGP37076.1"/>
    <property type="molecule type" value="Genomic_DNA"/>
</dbReference>
<keyword evidence="2" id="KW-1185">Reference proteome</keyword>
<reference evidence="1 2" key="1">
    <citation type="submission" date="2018-08" db="EMBL/GenBank/DDBJ databases">
        <title>Flavobacterium tibetense sp. nov., isolated from a wetland YonghuCo on Tibetan Plateau.</title>
        <authorList>
            <person name="Phurbu D."/>
            <person name="Lu H."/>
            <person name="Xing P."/>
        </authorList>
    </citation>
    <scope>NUCLEOTIDE SEQUENCE [LARGE SCALE GENOMIC DNA]</scope>
    <source>
        <strain evidence="1 2">DJC</strain>
    </source>
</reference>